<gene>
    <name evidence="3" type="ORF">NVI5450_4663</name>
</gene>
<reference evidence="3 4" key="1">
    <citation type="submission" date="2016-11" db="EMBL/GenBank/DDBJ databases">
        <authorList>
            <person name="Jaros S."/>
            <person name="Januszkiewicz K."/>
            <person name="Wedrychowicz H."/>
        </authorList>
    </citation>
    <scope>NUCLEOTIDE SEQUENCE [LARGE SCALE GENOMIC DNA]</scope>
    <source>
        <strain evidence="3">NVI 5450</strain>
    </source>
</reference>
<name>A0A1L0F7J1_9GAMM</name>
<dbReference type="RefSeq" id="WP_075518577.1">
    <property type="nucleotide sequence ID" value="NZ_FPLD01000135.1"/>
</dbReference>
<dbReference type="Pfam" id="PF07510">
    <property type="entry name" value="GmrSD_C"/>
    <property type="match status" value="1"/>
</dbReference>
<feature type="domain" description="GmrSD restriction endonucleases N-terminal" evidence="1">
    <location>
        <begin position="7"/>
        <end position="238"/>
    </location>
</feature>
<dbReference type="EMBL" id="FPLD01000135">
    <property type="protein sequence ID" value="SGZ18557.1"/>
    <property type="molecule type" value="Genomic_DNA"/>
</dbReference>
<evidence type="ECO:0000313" key="4">
    <source>
        <dbReference type="Proteomes" id="UP000183794"/>
    </source>
</evidence>
<proteinExistence type="predicted"/>
<dbReference type="Proteomes" id="UP000183794">
    <property type="component" value="Unassembled WGS sequence"/>
</dbReference>
<organism evidence="3 4">
    <name type="scientific">Moritella viscosa</name>
    <dbReference type="NCBI Taxonomy" id="80854"/>
    <lineage>
        <taxon>Bacteria</taxon>
        <taxon>Pseudomonadati</taxon>
        <taxon>Pseudomonadota</taxon>
        <taxon>Gammaproteobacteria</taxon>
        <taxon>Alteromonadales</taxon>
        <taxon>Moritellaceae</taxon>
        <taxon>Moritella</taxon>
    </lineage>
</organism>
<dbReference type="InterPro" id="IPR004919">
    <property type="entry name" value="GmrSD_N"/>
</dbReference>
<dbReference type="PANTHER" id="PTHR35149">
    <property type="entry name" value="SLL5132 PROTEIN"/>
    <property type="match status" value="1"/>
</dbReference>
<dbReference type="Pfam" id="PF03235">
    <property type="entry name" value="GmrSD_N"/>
    <property type="match status" value="1"/>
</dbReference>
<evidence type="ECO:0000259" key="2">
    <source>
        <dbReference type="Pfam" id="PF07510"/>
    </source>
</evidence>
<evidence type="ECO:0008006" key="5">
    <source>
        <dbReference type="Google" id="ProtNLM"/>
    </source>
</evidence>
<dbReference type="AlphaFoldDB" id="A0A1L0F7J1"/>
<feature type="domain" description="GmrSD restriction endonucleases C-terminal" evidence="2">
    <location>
        <begin position="503"/>
        <end position="608"/>
    </location>
</feature>
<dbReference type="OrthoDB" id="9798761at2"/>
<dbReference type="InterPro" id="IPR011089">
    <property type="entry name" value="GmrSD_C"/>
</dbReference>
<dbReference type="PANTHER" id="PTHR35149:SF1">
    <property type="entry name" value="DUF5655 DOMAIN-CONTAINING PROTEIN"/>
    <property type="match status" value="1"/>
</dbReference>
<evidence type="ECO:0000313" key="3">
    <source>
        <dbReference type="EMBL" id="SGZ18557.1"/>
    </source>
</evidence>
<sequence>MKLQSLNDIFERRILRIPDYQRGYAWSKQQLADFWEDIIQLDPTRVHYTGVITLEPVKAKLWQKWEQDEWIIDGVGFKPFYVVDGQQRLTTSIILIQSIIESVDPKTQLNYQSLESIRKQYILFKADDGQRESFIFGYEKDNPSDEYLKTTIFGEHSHSNLHQETLYTQNLSAAKDYFKEQLSQLEADDIALIFKKLTQKLKFNLYEIDEEIDVFVTFETMNNRGKPLTSLELLKNRLIYLSTLYHDHEGHDVLRNKVNSAWKTMYEYLGKNPDAPLNEDLFLRNHWTMYFKYTRNKGDDYIKYLLNDKFTARNVTHPKDKQESVSVEDISDYVESLQESIRHWFYIHNPYFYLPNYNDDDNKLLLDRLQRLNFRAFRPLLLAAFVSKQPFEAINKLLSAAERYNFTLFSLCHRRSNTGDSEFFGMARELLKDNRTIDSVINAINEWIDYYYDPQRFLSYITEKYELGLGGFFKWDGLRYFLYEHDQWLTNRGKQYTNKLGWSDLKATKKDSITIEHIFPQTPDNGYWQKRFGHLNKEQTTLIANSLGNLVPLSRAKNSSLQNDGFDDKTNNGNGIGYYNGSASENEIAQHDEWLPESILSRGLDLFEFMEERWQITLGDDQLKAKLLHLDFLVDTPVNES</sequence>
<accession>A0A1L0F7J1</accession>
<protein>
    <recommendedName>
        <fullName evidence="5">DUF262 domain-containing protein</fullName>
    </recommendedName>
</protein>
<evidence type="ECO:0000259" key="1">
    <source>
        <dbReference type="Pfam" id="PF03235"/>
    </source>
</evidence>